<dbReference type="CDD" id="cd04647">
    <property type="entry name" value="LbH_MAT_like"/>
    <property type="match status" value="1"/>
</dbReference>
<dbReference type="SUPFAM" id="SSF51161">
    <property type="entry name" value="Trimeric LpxA-like enzymes"/>
    <property type="match status" value="1"/>
</dbReference>
<dbReference type="GO" id="GO:0005829">
    <property type="term" value="C:cytosol"/>
    <property type="evidence" value="ECO:0007669"/>
    <property type="project" value="TreeGrafter"/>
</dbReference>
<dbReference type="PROSITE" id="PS00101">
    <property type="entry name" value="HEXAPEP_TRANSFERASES"/>
    <property type="match status" value="1"/>
</dbReference>
<keyword evidence="2 4" id="KW-0808">Transferase</keyword>
<dbReference type="AlphaFoldDB" id="A0A7X0FQ32"/>
<dbReference type="PANTHER" id="PTHR23416:SF23">
    <property type="entry name" value="ACETYLTRANSFERASE C18B11.09C-RELATED"/>
    <property type="match status" value="1"/>
</dbReference>
<accession>A0A7X0FQ32</accession>
<dbReference type="InterPro" id="IPR001451">
    <property type="entry name" value="Hexapep"/>
</dbReference>
<evidence type="ECO:0000256" key="1">
    <source>
        <dbReference type="ARBA" id="ARBA00007274"/>
    </source>
</evidence>
<gene>
    <name evidence="4" type="ORF">HD594_001930</name>
</gene>
<dbReference type="EMBL" id="JACHML010000001">
    <property type="protein sequence ID" value="MBB6391617.1"/>
    <property type="molecule type" value="Genomic_DNA"/>
</dbReference>
<dbReference type="Pfam" id="PF00132">
    <property type="entry name" value="Hexapep"/>
    <property type="match status" value="1"/>
</dbReference>
<evidence type="ECO:0000256" key="3">
    <source>
        <dbReference type="ARBA" id="ARBA00022737"/>
    </source>
</evidence>
<evidence type="ECO:0000313" key="5">
    <source>
        <dbReference type="Proteomes" id="UP000537775"/>
    </source>
</evidence>
<keyword evidence="3" id="KW-0677">Repeat</keyword>
<organism evidence="4 5">
    <name type="scientific">Microbacterium thalassium</name>
    <dbReference type="NCBI Taxonomy" id="362649"/>
    <lineage>
        <taxon>Bacteria</taxon>
        <taxon>Bacillati</taxon>
        <taxon>Actinomycetota</taxon>
        <taxon>Actinomycetes</taxon>
        <taxon>Micrococcales</taxon>
        <taxon>Microbacteriaceae</taxon>
        <taxon>Microbacterium</taxon>
    </lineage>
</organism>
<dbReference type="Proteomes" id="UP000537775">
    <property type="component" value="Unassembled WGS sequence"/>
</dbReference>
<proteinExistence type="inferred from homology"/>
<dbReference type="PANTHER" id="PTHR23416">
    <property type="entry name" value="SIALIC ACID SYNTHASE-RELATED"/>
    <property type="match status" value="1"/>
</dbReference>
<evidence type="ECO:0000256" key="2">
    <source>
        <dbReference type="ARBA" id="ARBA00022679"/>
    </source>
</evidence>
<dbReference type="InterPro" id="IPR018357">
    <property type="entry name" value="Hexapep_transf_CS"/>
</dbReference>
<comment type="similarity">
    <text evidence="1">Belongs to the transferase hexapeptide repeat family.</text>
</comment>
<dbReference type="Gene3D" id="2.160.10.10">
    <property type="entry name" value="Hexapeptide repeat proteins"/>
    <property type="match status" value="1"/>
</dbReference>
<protein>
    <submittedName>
        <fullName evidence="4">Acetyltransferase-like isoleucine patch superfamily enzyme</fullName>
    </submittedName>
</protein>
<evidence type="ECO:0000313" key="4">
    <source>
        <dbReference type="EMBL" id="MBB6391617.1"/>
    </source>
</evidence>
<reference evidence="4 5" key="1">
    <citation type="submission" date="2020-08" db="EMBL/GenBank/DDBJ databases">
        <title>Sequencing the genomes of 1000 actinobacteria strains.</title>
        <authorList>
            <person name="Klenk H.-P."/>
        </authorList>
    </citation>
    <scope>NUCLEOTIDE SEQUENCE [LARGE SCALE GENOMIC DNA]</scope>
    <source>
        <strain evidence="4 5">DSM 12511</strain>
    </source>
</reference>
<dbReference type="InterPro" id="IPR051159">
    <property type="entry name" value="Hexapeptide_acetyltransf"/>
</dbReference>
<name>A0A7X0FQ32_9MICO</name>
<dbReference type="GO" id="GO:0008374">
    <property type="term" value="F:O-acyltransferase activity"/>
    <property type="evidence" value="ECO:0007669"/>
    <property type="project" value="TreeGrafter"/>
</dbReference>
<sequence>MTLMTRLRQHRYVRRLRPMTVGRWTECLGTPLITATDAVAGDAFRVHSLGATTVIKGGGRLRFGDDVYLNSGVRIVCRQEVTIGSHVLIGFGAVILDSDQHPVGDAPVRTLPVRIGDGSWIAANAIILPGVTVGRRSIVGAGSVVTGDVPDEVVVAGNPARVVRQLSLPPDHKTAFGH</sequence>
<keyword evidence="5" id="KW-1185">Reference proteome</keyword>
<dbReference type="InterPro" id="IPR011004">
    <property type="entry name" value="Trimer_LpxA-like_sf"/>
</dbReference>
<comment type="caution">
    <text evidence="4">The sequence shown here is derived from an EMBL/GenBank/DDBJ whole genome shotgun (WGS) entry which is preliminary data.</text>
</comment>